<dbReference type="PANTHER" id="PTHR46836:SF7">
    <property type="entry name" value="PHOSPHATIDYLINOSITOL N-ACETYGLUCOSAMINLYTRANSFERASE SUBUNIT P-LIKE PROTEIN"/>
    <property type="match status" value="1"/>
</dbReference>
<dbReference type="Proteomes" id="UP000436088">
    <property type="component" value="Unassembled WGS sequence"/>
</dbReference>
<dbReference type="InterPro" id="IPR025486">
    <property type="entry name" value="DUF4378"/>
</dbReference>
<accession>A0A6A2YVF9</accession>
<dbReference type="AlphaFoldDB" id="A0A6A2YVF9"/>
<proteinExistence type="predicted"/>
<evidence type="ECO:0000313" key="2">
    <source>
        <dbReference type="EMBL" id="KAE8683280.1"/>
    </source>
</evidence>
<sequence length="255" mass="28711">MVVSVETSDAAAKSTGNYNQHQFVSTDCTMLEKHHNFFCIPDAWSQQEDISMTDPDFLATLQTANQPSPVSVLETPFLEENSLSYKCFLSVTDSLNDVKRKLEFIKSESSEEYSEGPGMVVSSDDENDAVDEPFKDKGNEYSTKLFGVAVSRDFFYLVDVLTEAGFHYRNLDIIFNGCQSLETQISPSVFETLEKKYGEQISWKSPDRRLLFDRINSGLMENSVRSPHVGKTCCKKAQLFAELERNCGRALQVVG</sequence>
<evidence type="ECO:0000313" key="3">
    <source>
        <dbReference type="Proteomes" id="UP000436088"/>
    </source>
</evidence>
<organism evidence="2 3">
    <name type="scientific">Hibiscus syriacus</name>
    <name type="common">Rose of Sharon</name>
    <dbReference type="NCBI Taxonomy" id="106335"/>
    <lineage>
        <taxon>Eukaryota</taxon>
        <taxon>Viridiplantae</taxon>
        <taxon>Streptophyta</taxon>
        <taxon>Embryophyta</taxon>
        <taxon>Tracheophyta</taxon>
        <taxon>Spermatophyta</taxon>
        <taxon>Magnoliopsida</taxon>
        <taxon>eudicotyledons</taxon>
        <taxon>Gunneridae</taxon>
        <taxon>Pentapetalae</taxon>
        <taxon>rosids</taxon>
        <taxon>malvids</taxon>
        <taxon>Malvales</taxon>
        <taxon>Malvaceae</taxon>
        <taxon>Malvoideae</taxon>
        <taxon>Hibiscus</taxon>
    </lineage>
</organism>
<feature type="domain" description="DUF4378" evidence="1">
    <location>
        <begin position="153"/>
        <end position="235"/>
    </location>
</feature>
<dbReference type="PANTHER" id="PTHR46836">
    <property type="entry name" value="AFADIN"/>
    <property type="match status" value="1"/>
</dbReference>
<gene>
    <name evidence="2" type="ORF">F3Y22_tig00111213pilonHSYRG00650</name>
</gene>
<dbReference type="Pfam" id="PF14309">
    <property type="entry name" value="DUF4378"/>
    <property type="match status" value="1"/>
</dbReference>
<comment type="caution">
    <text evidence="2">The sequence shown here is derived from an EMBL/GenBank/DDBJ whole genome shotgun (WGS) entry which is preliminary data.</text>
</comment>
<protein>
    <recommendedName>
        <fullName evidence="1">DUF4378 domain-containing protein</fullName>
    </recommendedName>
</protein>
<reference evidence="2" key="1">
    <citation type="submission" date="2019-09" db="EMBL/GenBank/DDBJ databases">
        <title>Draft genome information of white flower Hibiscus syriacus.</title>
        <authorList>
            <person name="Kim Y.-M."/>
        </authorList>
    </citation>
    <scope>NUCLEOTIDE SEQUENCE [LARGE SCALE GENOMIC DNA]</scope>
    <source>
        <strain evidence="2">YM2019G1</strain>
    </source>
</reference>
<dbReference type="EMBL" id="VEPZ02001271">
    <property type="protein sequence ID" value="KAE8683280.1"/>
    <property type="molecule type" value="Genomic_DNA"/>
</dbReference>
<evidence type="ECO:0000259" key="1">
    <source>
        <dbReference type="Pfam" id="PF14309"/>
    </source>
</evidence>
<keyword evidence="3" id="KW-1185">Reference proteome</keyword>
<name>A0A6A2YVF9_HIBSY</name>